<reference evidence="1 2" key="1">
    <citation type="submission" date="2024-06" db="EMBL/GenBank/DDBJ databases">
        <title>The Natural Products Discovery Center: Release of the First 8490 Sequenced Strains for Exploring Actinobacteria Biosynthetic Diversity.</title>
        <authorList>
            <person name="Kalkreuter E."/>
            <person name="Kautsar S.A."/>
            <person name="Yang D."/>
            <person name="Bader C.D."/>
            <person name="Teijaro C.N."/>
            <person name="Fluegel L."/>
            <person name="Davis C.M."/>
            <person name="Simpson J.R."/>
            <person name="Lauterbach L."/>
            <person name="Steele A.D."/>
            <person name="Gui C."/>
            <person name="Meng S."/>
            <person name="Li G."/>
            <person name="Viehrig K."/>
            <person name="Ye F."/>
            <person name="Su P."/>
            <person name="Kiefer A.F."/>
            <person name="Nichols A."/>
            <person name="Cepeda A.J."/>
            <person name="Yan W."/>
            <person name="Fan B."/>
            <person name="Jiang Y."/>
            <person name="Adhikari A."/>
            <person name="Zheng C.-J."/>
            <person name="Schuster L."/>
            <person name="Cowan T.M."/>
            <person name="Smanski M.J."/>
            <person name="Chevrette M.G."/>
            <person name="De Carvalho L.P.S."/>
            <person name="Shen B."/>
        </authorList>
    </citation>
    <scope>NUCLEOTIDE SEQUENCE [LARGE SCALE GENOMIC DNA]</scope>
    <source>
        <strain evidence="1 2">NPDC001615</strain>
    </source>
</reference>
<organism evidence="1 2">
    <name type="scientific">Streptomyces violaceorubidus</name>
    <dbReference type="NCBI Taxonomy" id="284042"/>
    <lineage>
        <taxon>Bacteria</taxon>
        <taxon>Bacillati</taxon>
        <taxon>Actinomycetota</taxon>
        <taxon>Actinomycetes</taxon>
        <taxon>Kitasatosporales</taxon>
        <taxon>Streptomycetaceae</taxon>
        <taxon>Streptomyces</taxon>
    </lineage>
</organism>
<dbReference type="PANTHER" id="PTHR43649">
    <property type="entry name" value="ARABINOSE-BINDING PROTEIN-RELATED"/>
    <property type="match status" value="1"/>
</dbReference>
<evidence type="ECO:0000313" key="1">
    <source>
        <dbReference type="EMBL" id="MER6165602.1"/>
    </source>
</evidence>
<dbReference type="InterPro" id="IPR050490">
    <property type="entry name" value="Bact_solute-bd_prot1"/>
</dbReference>
<sequence>MTQASRPTPLAPGSGPGRRGVVGGLFGLTAAALAAPVLTACGGGPKADPKTVTFGSNGADAAPKSAYAAVTKAFTRDSGLKVATNTVDHDTFQKSITSYLQGTPDDVFTWFAGYRMQYFAKKGLATPLDDVWEKLGDGFSDATRQLSRGEDGKYYFVPLYNYPWAVFYRKSLFAERGYEVPATWEEFIALAKRMRGDGLDPVASGYGGGDSWSVLGAFDYLNLRANGYDFHMALMRGETSWTDQRTTRVLDLWRELTPHYQKSGGGRSWQDAAQSLLDKKTGMAVIGLFLGQQVTDEKIRADLDFFAFPEIDPAHGQDAVEAPTDGFMLSRRPKNEDGAKKFLTYLGGAAAEEAYMKADPSNLAVNERASTASYNPLQRKSAELIARAKHISQFADRDSDPGFISTVVLPGLTEWLGHPDDGAATLKKIESQRSRFFTA</sequence>
<evidence type="ECO:0000313" key="2">
    <source>
        <dbReference type="Proteomes" id="UP001496720"/>
    </source>
</evidence>
<dbReference type="SUPFAM" id="SSF53850">
    <property type="entry name" value="Periplasmic binding protein-like II"/>
    <property type="match status" value="1"/>
</dbReference>
<dbReference type="Gene3D" id="3.40.190.10">
    <property type="entry name" value="Periplasmic binding protein-like II"/>
    <property type="match status" value="2"/>
</dbReference>
<proteinExistence type="predicted"/>
<dbReference type="Pfam" id="PF01547">
    <property type="entry name" value="SBP_bac_1"/>
    <property type="match status" value="1"/>
</dbReference>
<protein>
    <submittedName>
        <fullName evidence="1">ABC transporter substrate-binding protein</fullName>
    </submittedName>
</protein>
<name>A0ABV1SV42_9ACTN</name>
<accession>A0ABV1SV42</accession>
<comment type="caution">
    <text evidence="1">The sequence shown here is derived from an EMBL/GenBank/DDBJ whole genome shotgun (WGS) entry which is preliminary data.</text>
</comment>
<dbReference type="RefSeq" id="WP_352147381.1">
    <property type="nucleotide sequence ID" value="NZ_JBEOZY010000010.1"/>
</dbReference>
<keyword evidence="2" id="KW-1185">Reference proteome</keyword>
<gene>
    <name evidence="1" type="ORF">ABT188_13665</name>
</gene>
<dbReference type="Proteomes" id="UP001496720">
    <property type="component" value="Unassembled WGS sequence"/>
</dbReference>
<dbReference type="InterPro" id="IPR006059">
    <property type="entry name" value="SBP"/>
</dbReference>
<dbReference type="EMBL" id="JBEOZY010000010">
    <property type="protein sequence ID" value="MER6165602.1"/>
    <property type="molecule type" value="Genomic_DNA"/>
</dbReference>